<dbReference type="Proteomes" id="UP000012429">
    <property type="component" value="Unassembled WGS sequence"/>
</dbReference>
<dbReference type="PATRIC" id="fig|363754.4.peg.3848"/>
<sequence>MWAMQATRACDRRVLACDPPVSGRRYASIAPFLGILSRPPASAISVHAVKHHQKRVRFFSTVELVNALEQEKSQGRPGEIANVWRIPISSSWTNLAMLQ</sequence>
<keyword evidence="2" id="KW-1185">Reference proteome</keyword>
<accession>N6U177</accession>
<dbReference type="STRING" id="363754.RHSP_83321"/>
<dbReference type="EMBL" id="AQHN01000069">
    <property type="protein sequence ID" value="ENN86414.1"/>
    <property type="molecule type" value="Genomic_DNA"/>
</dbReference>
<evidence type="ECO:0000313" key="1">
    <source>
        <dbReference type="EMBL" id="ENN86414.1"/>
    </source>
</evidence>
<dbReference type="AlphaFoldDB" id="N6U177"/>
<reference evidence="1 2" key="1">
    <citation type="journal article" date="2012" name="BMC Genomics">
        <title>Genomic basis of broad host range and environmental adaptability of Rhizobium tropici CIAT 899 and Rhizobium sp. PRF 81 which are used in inoculants for common bean (Phaseolus vulgaris L.).</title>
        <authorList>
            <person name="Ormeno-Orrillo E."/>
            <person name="Menna P."/>
            <person name="Almeida L.G."/>
            <person name="Ollero F.J."/>
            <person name="Nicolas M.F."/>
            <person name="Pains Rodrigues E."/>
            <person name="Shigueyoshi Nakatani A."/>
            <person name="Silva Batista J.S."/>
            <person name="Oliveira Chueire L.M."/>
            <person name="Souza R.C."/>
            <person name="Ribeiro Vasconcelos A.T."/>
            <person name="Megias M."/>
            <person name="Hungria M."/>
            <person name="Martinez-Romero E."/>
        </authorList>
    </citation>
    <scope>NUCLEOTIDE SEQUENCE [LARGE SCALE GENOMIC DNA]</scope>
    <source>
        <strain evidence="1 2">PRF 81</strain>
    </source>
</reference>
<gene>
    <name evidence="1" type="ORF">RHSP_83321</name>
</gene>
<proteinExistence type="predicted"/>
<name>N6U177_9HYPH</name>
<organism evidence="1 2">
    <name type="scientific">Rhizobium freirei PRF 81</name>
    <dbReference type="NCBI Taxonomy" id="363754"/>
    <lineage>
        <taxon>Bacteria</taxon>
        <taxon>Pseudomonadati</taxon>
        <taxon>Pseudomonadota</taxon>
        <taxon>Alphaproteobacteria</taxon>
        <taxon>Hyphomicrobiales</taxon>
        <taxon>Rhizobiaceae</taxon>
        <taxon>Rhizobium/Agrobacterium group</taxon>
        <taxon>Rhizobium</taxon>
    </lineage>
</organism>
<protein>
    <submittedName>
        <fullName evidence="1">Mobile element protein</fullName>
    </submittedName>
</protein>
<comment type="caution">
    <text evidence="1">The sequence shown here is derived from an EMBL/GenBank/DDBJ whole genome shotgun (WGS) entry which is preliminary data.</text>
</comment>
<evidence type="ECO:0000313" key="2">
    <source>
        <dbReference type="Proteomes" id="UP000012429"/>
    </source>
</evidence>